<keyword evidence="3" id="KW-0677">Repeat</keyword>
<proteinExistence type="predicted"/>
<reference evidence="15" key="1">
    <citation type="submission" date="2022-07" db="EMBL/GenBank/DDBJ databases">
        <authorList>
            <person name="Trinca V."/>
            <person name="Uliana J.V.C."/>
            <person name="Torres T.T."/>
            <person name="Ward R.J."/>
            <person name="Monesi N."/>
        </authorList>
    </citation>
    <scope>NUCLEOTIDE SEQUENCE</scope>
    <source>
        <strain evidence="15">HSMRA1968</strain>
        <tissue evidence="15">Whole embryos</tissue>
    </source>
</reference>
<keyword evidence="5" id="KW-0862">Zinc</keyword>
<dbReference type="InterPro" id="IPR012677">
    <property type="entry name" value="Nucleotide-bd_a/b_plait_sf"/>
</dbReference>
<comment type="caution">
    <text evidence="15">The sequence shown here is derived from an EMBL/GenBank/DDBJ whole genome shotgun (WGS) entry which is preliminary data.</text>
</comment>
<dbReference type="PANTHER" id="PTHR13948:SF3">
    <property type="entry name" value="FI21118P1"/>
    <property type="match status" value="1"/>
</dbReference>
<evidence type="ECO:0000256" key="2">
    <source>
        <dbReference type="ARBA" id="ARBA00022723"/>
    </source>
</evidence>
<dbReference type="GO" id="GO:0008270">
    <property type="term" value="F:zinc ion binding"/>
    <property type="evidence" value="ECO:0007669"/>
    <property type="project" value="UniProtKB-KW"/>
</dbReference>
<dbReference type="PROSITE" id="PS50102">
    <property type="entry name" value="RRM"/>
    <property type="match status" value="1"/>
</dbReference>
<evidence type="ECO:0000256" key="3">
    <source>
        <dbReference type="ARBA" id="ARBA00022737"/>
    </source>
</evidence>
<feature type="region of interest" description="Disordered" evidence="10">
    <location>
        <begin position="1"/>
        <end position="102"/>
    </location>
</feature>
<feature type="domain" description="RanBP2-type" evidence="14">
    <location>
        <begin position="199"/>
        <end position="231"/>
    </location>
</feature>
<dbReference type="Gene3D" id="3.30.70.330">
    <property type="match status" value="2"/>
</dbReference>
<dbReference type="PROSITE" id="PS50157">
    <property type="entry name" value="ZINC_FINGER_C2H2_2"/>
    <property type="match status" value="1"/>
</dbReference>
<dbReference type="PROSITE" id="PS50199">
    <property type="entry name" value="ZF_RANBP2_2"/>
    <property type="match status" value="1"/>
</dbReference>
<dbReference type="SMART" id="SM00547">
    <property type="entry name" value="ZnF_RBZ"/>
    <property type="match status" value="1"/>
</dbReference>
<evidence type="ECO:0000256" key="5">
    <source>
        <dbReference type="ARBA" id="ARBA00022833"/>
    </source>
</evidence>
<dbReference type="GO" id="GO:0005634">
    <property type="term" value="C:nucleus"/>
    <property type="evidence" value="ECO:0007669"/>
    <property type="project" value="UniProtKB-SubCell"/>
</dbReference>
<evidence type="ECO:0000313" key="16">
    <source>
        <dbReference type="Proteomes" id="UP001151699"/>
    </source>
</evidence>
<evidence type="ECO:0000313" key="15">
    <source>
        <dbReference type="EMBL" id="KAJ6648831.1"/>
    </source>
</evidence>
<keyword evidence="6 8" id="KW-0694">RNA-binding</keyword>
<dbReference type="GO" id="GO:0000398">
    <property type="term" value="P:mRNA splicing, via spliceosome"/>
    <property type="evidence" value="ECO:0007669"/>
    <property type="project" value="TreeGrafter"/>
</dbReference>
<dbReference type="SMART" id="SM00360">
    <property type="entry name" value="RRM"/>
    <property type="match status" value="2"/>
</dbReference>
<dbReference type="Gene3D" id="4.10.1060.10">
    <property type="entry name" value="Zinc finger, RanBP2-type"/>
    <property type="match status" value="1"/>
</dbReference>
<feature type="compositionally biased region" description="Basic and acidic residues" evidence="10">
    <location>
        <begin position="1"/>
        <end position="11"/>
    </location>
</feature>
<keyword evidence="16" id="KW-1185">Reference proteome</keyword>
<dbReference type="InterPro" id="IPR000467">
    <property type="entry name" value="G_patch_dom"/>
</dbReference>
<evidence type="ECO:0000259" key="13">
    <source>
        <dbReference type="PROSITE" id="PS50174"/>
    </source>
</evidence>
<keyword evidence="4 9" id="KW-0863">Zinc-finger</keyword>
<dbReference type="EMBL" id="WJQU01000001">
    <property type="protein sequence ID" value="KAJ6648831.1"/>
    <property type="molecule type" value="Genomic_DNA"/>
</dbReference>
<evidence type="ECO:0000256" key="10">
    <source>
        <dbReference type="SAM" id="MobiDB-lite"/>
    </source>
</evidence>
<protein>
    <submittedName>
        <fullName evidence="15">RNA-binding protein 5</fullName>
    </submittedName>
</protein>
<feature type="region of interest" description="Disordered" evidence="10">
    <location>
        <begin position="440"/>
        <end position="460"/>
    </location>
</feature>
<dbReference type="SUPFAM" id="SSF90209">
    <property type="entry name" value="Ran binding protein zinc finger-like"/>
    <property type="match status" value="1"/>
</dbReference>
<feature type="compositionally biased region" description="Polar residues" evidence="10">
    <location>
        <begin position="527"/>
        <end position="553"/>
    </location>
</feature>
<gene>
    <name evidence="15" type="primary">rbm5</name>
    <name evidence="15" type="ORF">Bhyg_04063</name>
</gene>
<dbReference type="Pfam" id="PF01585">
    <property type="entry name" value="G-patch"/>
    <property type="match status" value="1"/>
</dbReference>
<dbReference type="SUPFAM" id="SSF54928">
    <property type="entry name" value="RNA-binding domain, RBD"/>
    <property type="match status" value="1"/>
</dbReference>
<evidence type="ECO:0000256" key="9">
    <source>
        <dbReference type="PROSITE-ProRule" id="PRU00322"/>
    </source>
</evidence>
<dbReference type="Pfam" id="PF00076">
    <property type="entry name" value="RRM_1"/>
    <property type="match status" value="1"/>
</dbReference>
<evidence type="ECO:0000256" key="7">
    <source>
        <dbReference type="ARBA" id="ARBA00023242"/>
    </source>
</evidence>
<feature type="region of interest" description="Disordered" evidence="10">
    <location>
        <begin position="527"/>
        <end position="572"/>
    </location>
</feature>
<evidence type="ECO:0000259" key="11">
    <source>
        <dbReference type="PROSITE" id="PS50102"/>
    </source>
</evidence>
<name>A0A9Q0NFR0_9DIPT</name>
<dbReference type="InterPro" id="IPR036443">
    <property type="entry name" value="Znf_RanBP2_sf"/>
</dbReference>
<dbReference type="Proteomes" id="UP001151699">
    <property type="component" value="Chromosome A"/>
</dbReference>
<feature type="domain" description="G-patch" evidence="13">
    <location>
        <begin position="786"/>
        <end position="832"/>
    </location>
</feature>
<keyword evidence="7" id="KW-0539">Nucleus</keyword>
<evidence type="ECO:0000259" key="14">
    <source>
        <dbReference type="PROSITE" id="PS50199"/>
    </source>
</evidence>
<keyword evidence="2" id="KW-0479">Metal-binding</keyword>
<dbReference type="GO" id="GO:0003723">
    <property type="term" value="F:RNA binding"/>
    <property type="evidence" value="ECO:0007669"/>
    <property type="project" value="UniProtKB-UniRule"/>
</dbReference>
<dbReference type="PROSITE" id="PS01358">
    <property type="entry name" value="ZF_RANBP2_1"/>
    <property type="match status" value="1"/>
</dbReference>
<feature type="compositionally biased region" description="Polar residues" evidence="10">
    <location>
        <begin position="89"/>
        <end position="100"/>
    </location>
</feature>
<dbReference type="AlphaFoldDB" id="A0A9Q0NFR0"/>
<evidence type="ECO:0000256" key="1">
    <source>
        <dbReference type="ARBA" id="ARBA00004123"/>
    </source>
</evidence>
<dbReference type="InterPro" id="IPR035979">
    <property type="entry name" value="RBD_domain_sf"/>
</dbReference>
<dbReference type="InterPro" id="IPR001876">
    <property type="entry name" value="Znf_RanBP2"/>
</dbReference>
<sequence>MDRRSRSPDSRHRSRREHRRRSRSWSRSRSRDRSRDRRRRSRSRSRPRYRRDSPDLYRNLIDQDYQSDRDRDRHHRRHTSADEAYLEEINSNDSFDSDQVNSEHYRNQVPSNKIIILGLAQHITETDINNDLIHYGLQPVSIRLIRKRKTGASRGFAFVEFNTEEEARNWMEYKQGVLMVQDQYRSVMQYSVSREPLGKEKVVTDWYCAKCGVFNFKRRENCFKCYASREESEKGGEGSDEVSNILTKKIMLRNLDVLTNEEGVLTVMQEVVPSLVSKISKILICKDPLTCTSRGICYLSFDNLVDSMNLHNALKAIEPALKIENREVLVSYCVDSENKQITKSTPSKLTHSDVPTTSSYSNTHQYTLADVPRLAEYSASVYASNPAEHDHYYKYYTDYYVAQITNGHYNNLPTMSQIGETANSGAAVAMSAIQRKQKQQNKVNPLQAVPPSIQIPTGLDNKKYPTPDVFQYQFDESSGFYYDPSTGLYYDANSQYYYNGESGVYLYWNAEKSTYTIAAAGVQTTQCSTGQSTNSDQNASLQSASMQTTSEQLNDNKSSDDKKKDSKQDKVKVAKKIVKDMEKWAKTLNQKKDLSVSQVTPVPAREEEPVKVNRTGNGGYADVGFSILESKERAKISMDMSSHSTPPPPQIAKLVPTYGSDSDNEQNEKPADVISEKDYIDFAKLTCLLCKRAFSDSEILNKHLKMSNLHKENLQKYNLLHGKLDEINSSSLSYRDRAKERRLKYGESDPPPVNRSRERFEKELEKQKSAIQVQTSGNLASQPIGENNVGNRLLQKMGWSEGQGLGRTNQGRTNIIEAESRAPTAGLGTKSTNFGPGDDYKSYIKRMMKSRYEQVD</sequence>
<dbReference type="Pfam" id="PF17780">
    <property type="entry name" value="OCRE"/>
    <property type="match status" value="1"/>
</dbReference>
<organism evidence="15 16">
    <name type="scientific">Pseudolycoriella hygida</name>
    <dbReference type="NCBI Taxonomy" id="35572"/>
    <lineage>
        <taxon>Eukaryota</taxon>
        <taxon>Metazoa</taxon>
        <taxon>Ecdysozoa</taxon>
        <taxon>Arthropoda</taxon>
        <taxon>Hexapoda</taxon>
        <taxon>Insecta</taxon>
        <taxon>Pterygota</taxon>
        <taxon>Neoptera</taxon>
        <taxon>Endopterygota</taxon>
        <taxon>Diptera</taxon>
        <taxon>Nematocera</taxon>
        <taxon>Sciaroidea</taxon>
        <taxon>Sciaridae</taxon>
        <taxon>Pseudolycoriella</taxon>
    </lineage>
</organism>
<dbReference type="CDD" id="cd16162">
    <property type="entry name" value="OCRE_RBM5_like"/>
    <property type="match status" value="1"/>
</dbReference>
<dbReference type="OrthoDB" id="29221at2759"/>
<accession>A0A9Q0NFR0</accession>
<dbReference type="InterPro" id="IPR013087">
    <property type="entry name" value="Znf_C2H2_type"/>
</dbReference>
<dbReference type="InterPro" id="IPR041591">
    <property type="entry name" value="OCRE"/>
</dbReference>
<evidence type="ECO:0000256" key="8">
    <source>
        <dbReference type="PROSITE-ProRule" id="PRU00176"/>
    </source>
</evidence>
<feature type="compositionally biased region" description="Basic residues" evidence="10">
    <location>
        <begin position="12"/>
        <end position="28"/>
    </location>
</feature>
<evidence type="ECO:0000259" key="12">
    <source>
        <dbReference type="PROSITE" id="PS50157"/>
    </source>
</evidence>
<feature type="domain" description="RRM" evidence="11">
    <location>
        <begin position="112"/>
        <end position="195"/>
    </location>
</feature>
<dbReference type="InterPro" id="IPR000504">
    <property type="entry name" value="RRM_dom"/>
</dbReference>
<feature type="domain" description="C2H2-type" evidence="12">
    <location>
        <begin position="685"/>
        <end position="715"/>
    </location>
</feature>
<evidence type="ECO:0000256" key="4">
    <source>
        <dbReference type="ARBA" id="ARBA00022771"/>
    </source>
</evidence>
<dbReference type="CDD" id="cd12313">
    <property type="entry name" value="RRM1_RRM2_RBM5_like"/>
    <property type="match status" value="1"/>
</dbReference>
<feature type="compositionally biased region" description="Basic residues" evidence="10">
    <location>
        <begin position="36"/>
        <end position="49"/>
    </location>
</feature>
<comment type="subcellular location">
    <subcellularLocation>
        <location evidence="1">Nucleus</location>
    </subcellularLocation>
</comment>
<dbReference type="PANTHER" id="PTHR13948">
    <property type="entry name" value="RNA-BINDING PROTEIN"/>
    <property type="match status" value="1"/>
</dbReference>
<feature type="region of interest" description="Disordered" evidence="10">
    <location>
        <begin position="822"/>
        <end position="841"/>
    </location>
</feature>
<evidence type="ECO:0000256" key="6">
    <source>
        <dbReference type="ARBA" id="ARBA00022884"/>
    </source>
</evidence>
<feature type="compositionally biased region" description="Basic and acidic residues" evidence="10">
    <location>
        <begin position="557"/>
        <end position="572"/>
    </location>
</feature>
<dbReference type="PROSITE" id="PS50174">
    <property type="entry name" value="G_PATCH"/>
    <property type="match status" value="1"/>
</dbReference>
<dbReference type="SMART" id="SM00443">
    <property type="entry name" value="G_patch"/>
    <property type="match status" value="1"/>
</dbReference>